<organism evidence="3 4">
    <name type="scientific">Golovinomyces cichoracearum</name>
    <dbReference type="NCBI Taxonomy" id="62708"/>
    <lineage>
        <taxon>Eukaryota</taxon>
        <taxon>Fungi</taxon>
        <taxon>Dikarya</taxon>
        <taxon>Ascomycota</taxon>
        <taxon>Pezizomycotina</taxon>
        <taxon>Leotiomycetes</taxon>
        <taxon>Erysiphales</taxon>
        <taxon>Erysiphaceae</taxon>
        <taxon>Golovinomyces</taxon>
    </lineage>
</organism>
<sequence length="247" mass="26121">MRPQTASLASILILSSIISCGTSYPFSARRSYFLEVLSRRSPYAVVPVDGGLSSNHDEERPSATQGHPAISTIAVAGTLTSIETEIVTLPPITDYVTSTKVIEGPTITKTSEVTITPLASLVTIIRTSYSVVDISSSSAQTAKIPEVTHATSAEPSFASTLPSSPLVTSAEHSTQSPETECTEEPTSIISHTMPSATQYIPTVSGISSYHLHNPSYPSNSSFPIYSPSVASAFITKTNFPTPPSLRS</sequence>
<feature type="signal peptide" evidence="2">
    <location>
        <begin position="1"/>
        <end position="23"/>
    </location>
</feature>
<accession>A0A420I0E0</accession>
<evidence type="ECO:0000256" key="1">
    <source>
        <dbReference type="SAM" id="MobiDB-lite"/>
    </source>
</evidence>
<dbReference type="EMBL" id="MCBQ01014157">
    <property type="protein sequence ID" value="RKF63159.1"/>
    <property type="molecule type" value="Genomic_DNA"/>
</dbReference>
<evidence type="ECO:0000313" key="3">
    <source>
        <dbReference type="EMBL" id="RKF63159.1"/>
    </source>
</evidence>
<dbReference type="Proteomes" id="UP000283383">
    <property type="component" value="Unassembled WGS sequence"/>
</dbReference>
<proteinExistence type="predicted"/>
<evidence type="ECO:0000256" key="2">
    <source>
        <dbReference type="SAM" id="SignalP"/>
    </source>
</evidence>
<protein>
    <submittedName>
        <fullName evidence="3">Uncharacterized protein</fullName>
    </submittedName>
</protein>
<keyword evidence="2" id="KW-0732">Signal</keyword>
<dbReference type="STRING" id="62708.A0A420I0E0"/>
<feature type="compositionally biased region" description="Low complexity" evidence="1">
    <location>
        <begin position="173"/>
        <end position="185"/>
    </location>
</feature>
<name>A0A420I0E0_9PEZI</name>
<evidence type="ECO:0000313" key="4">
    <source>
        <dbReference type="Proteomes" id="UP000283383"/>
    </source>
</evidence>
<comment type="caution">
    <text evidence="3">The sequence shown here is derived from an EMBL/GenBank/DDBJ whole genome shotgun (WGS) entry which is preliminary data.</text>
</comment>
<reference evidence="3 4" key="1">
    <citation type="journal article" date="2018" name="BMC Genomics">
        <title>Comparative genome analyses reveal sequence features reflecting distinct modes of host-adaptation between dicot and monocot powdery mildew.</title>
        <authorList>
            <person name="Wu Y."/>
            <person name="Ma X."/>
            <person name="Pan Z."/>
            <person name="Kale S.D."/>
            <person name="Song Y."/>
            <person name="King H."/>
            <person name="Zhang Q."/>
            <person name="Presley C."/>
            <person name="Deng X."/>
            <person name="Wei C.I."/>
            <person name="Xiao S."/>
        </authorList>
    </citation>
    <scope>NUCLEOTIDE SEQUENCE [LARGE SCALE GENOMIC DNA]</scope>
    <source>
        <strain evidence="3">UMSG3</strain>
    </source>
</reference>
<dbReference type="PROSITE" id="PS51257">
    <property type="entry name" value="PROKAR_LIPOPROTEIN"/>
    <property type="match status" value="1"/>
</dbReference>
<feature type="region of interest" description="Disordered" evidence="1">
    <location>
        <begin position="142"/>
        <end position="185"/>
    </location>
</feature>
<keyword evidence="4" id="KW-1185">Reference proteome</keyword>
<feature type="compositionally biased region" description="Polar residues" evidence="1">
    <location>
        <begin position="149"/>
        <end position="172"/>
    </location>
</feature>
<feature type="chain" id="PRO_5019315990" evidence="2">
    <location>
        <begin position="24"/>
        <end position="247"/>
    </location>
</feature>
<gene>
    <name evidence="3" type="ORF">GcM3_141004b</name>
</gene>
<dbReference type="AlphaFoldDB" id="A0A420I0E0"/>